<dbReference type="InterPro" id="IPR016024">
    <property type="entry name" value="ARM-type_fold"/>
</dbReference>
<comment type="caution">
    <text evidence="3">The sequence shown here is derived from an EMBL/GenBank/DDBJ whole genome shotgun (WGS) entry which is preliminary data.</text>
</comment>
<dbReference type="EMBL" id="MBFT01000030">
    <property type="protein sequence ID" value="PVU99553.1"/>
    <property type="molecule type" value="Genomic_DNA"/>
</dbReference>
<organism evidence="3 4">
    <name type="scientific">Furculomyces boomerangus</name>
    <dbReference type="NCBI Taxonomy" id="61424"/>
    <lineage>
        <taxon>Eukaryota</taxon>
        <taxon>Fungi</taxon>
        <taxon>Fungi incertae sedis</taxon>
        <taxon>Zoopagomycota</taxon>
        <taxon>Kickxellomycotina</taxon>
        <taxon>Harpellomycetes</taxon>
        <taxon>Harpellales</taxon>
        <taxon>Harpellaceae</taxon>
        <taxon>Furculomyces</taxon>
    </lineage>
</organism>
<name>A0A2T9Z4N0_9FUNG</name>
<keyword evidence="4" id="KW-1185">Reference proteome</keyword>
<dbReference type="AlphaFoldDB" id="A0A2T9Z4N0"/>
<evidence type="ECO:0000313" key="4">
    <source>
        <dbReference type="Proteomes" id="UP000245699"/>
    </source>
</evidence>
<dbReference type="Proteomes" id="UP000245699">
    <property type="component" value="Unassembled WGS sequence"/>
</dbReference>
<dbReference type="Gene3D" id="1.25.10.10">
    <property type="entry name" value="Leucine-rich Repeat Variant"/>
    <property type="match status" value="2"/>
</dbReference>
<dbReference type="GO" id="GO:0030014">
    <property type="term" value="C:CCR4-NOT complex"/>
    <property type="evidence" value="ECO:0007669"/>
    <property type="project" value="InterPro"/>
</dbReference>
<dbReference type="GO" id="GO:0006402">
    <property type="term" value="P:mRNA catabolic process"/>
    <property type="evidence" value="ECO:0007669"/>
    <property type="project" value="InterPro"/>
</dbReference>
<dbReference type="PANTHER" id="PTHR12262">
    <property type="entry name" value="CCR4-NOT TRANSCRIPTION COMPLEX SUBUNIT 9"/>
    <property type="match status" value="1"/>
</dbReference>
<dbReference type="Pfam" id="PF04078">
    <property type="entry name" value="Rcd1"/>
    <property type="match status" value="1"/>
</dbReference>
<reference evidence="3 4" key="1">
    <citation type="journal article" date="2018" name="MBio">
        <title>Comparative Genomics Reveals the Core Gene Toolbox for the Fungus-Insect Symbiosis.</title>
        <authorList>
            <person name="Wang Y."/>
            <person name="Stata M."/>
            <person name="Wang W."/>
            <person name="Stajich J.E."/>
            <person name="White M.M."/>
            <person name="Moncalvo J.M."/>
        </authorList>
    </citation>
    <scope>NUCLEOTIDE SEQUENCE [LARGE SCALE GENOMIC DNA]</scope>
    <source>
        <strain evidence="3 4">AUS-77-4</strain>
    </source>
</reference>
<comment type="similarity">
    <text evidence="1">Belongs to the CNOT9 family.</text>
</comment>
<evidence type="ECO:0000313" key="3">
    <source>
        <dbReference type="EMBL" id="PVU99553.1"/>
    </source>
</evidence>
<evidence type="ECO:0000256" key="1">
    <source>
        <dbReference type="ARBA" id="ARBA00006385"/>
    </source>
</evidence>
<gene>
    <name evidence="3" type="ORF">BB559_000602</name>
</gene>
<dbReference type="OrthoDB" id="1183224at2759"/>
<dbReference type="STRING" id="61424.A0A2T9Z4N0"/>
<feature type="region of interest" description="Disordered" evidence="2">
    <location>
        <begin position="56"/>
        <end position="85"/>
    </location>
</feature>
<feature type="compositionally biased region" description="Low complexity" evidence="2">
    <location>
        <begin position="57"/>
        <end position="76"/>
    </location>
</feature>
<dbReference type="InterPro" id="IPR011989">
    <property type="entry name" value="ARM-like"/>
</dbReference>
<dbReference type="SUPFAM" id="SSF48371">
    <property type="entry name" value="ARM repeat"/>
    <property type="match status" value="1"/>
</dbReference>
<accession>A0A2T9Z4N0</accession>
<evidence type="ECO:0008006" key="5">
    <source>
        <dbReference type="Google" id="ProtNLM"/>
    </source>
</evidence>
<proteinExistence type="inferred from homology"/>
<evidence type="ECO:0000256" key="2">
    <source>
        <dbReference type="SAM" id="MobiDB-lite"/>
    </source>
</evidence>
<dbReference type="InterPro" id="IPR007216">
    <property type="entry name" value="CNOT9"/>
</dbReference>
<sequence>MTAQGSANNSSKMQAYLNQKPVQQQTIPLPIQNNHQLNSLRNPPYNPHNFYRLGSEQRPQVSSQFPQQPGFPQQPQAINNQAYPNNSAPPFENETIYYYIIGLFDTNNKELFLAELSKRRDQYPDLALVLWNSYGIMTILYQEVISVYPLLNPPALSAQQSNKVCNALALLQLIATHEQTRMPFLKANIPQLLYPFLSTSNKTKPYDNLRLTSLGVIGALIATFIFQKIIADPGGYHYVVSHSKRLKTVVMILNNVVTQLVETQSLRLLKSVTKCYLRLADDPSSRQYLQANLPEFFQDGTFSSFVTEDATYRKLLFQLLYKISNTSAIPL</sequence>
<protein>
    <recommendedName>
        <fullName evidence="5">Cell differentiation protein rcd1</fullName>
    </recommendedName>
</protein>